<protein>
    <submittedName>
        <fullName evidence="1">Uncharacterized protein</fullName>
    </submittedName>
</protein>
<evidence type="ECO:0000313" key="1">
    <source>
        <dbReference type="EMBL" id="ANE82880.1"/>
    </source>
</evidence>
<organism evidence="1 2">
    <name type="scientific">Mycobacterium adipatum</name>
    <dbReference type="NCBI Taxonomy" id="1682113"/>
    <lineage>
        <taxon>Bacteria</taxon>
        <taxon>Bacillati</taxon>
        <taxon>Actinomycetota</taxon>
        <taxon>Actinomycetes</taxon>
        <taxon>Mycobacteriales</taxon>
        <taxon>Mycobacteriaceae</taxon>
        <taxon>Mycobacterium</taxon>
    </lineage>
</organism>
<name>A0A172UV99_9MYCO</name>
<dbReference type="KEGG" id="madi:A7U43_13230"/>
<dbReference type="RefSeq" id="WP_068002617.1">
    <property type="nucleotide sequence ID" value="NZ_CP015596.1"/>
</dbReference>
<dbReference type="Proteomes" id="UP000077143">
    <property type="component" value="Chromosome"/>
</dbReference>
<dbReference type="AlphaFoldDB" id="A0A172UV99"/>
<dbReference type="STRING" id="1682113.A7U43_13230"/>
<evidence type="ECO:0000313" key="2">
    <source>
        <dbReference type="Proteomes" id="UP000077143"/>
    </source>
</evidence>
<gene>
    <name evidence="1" type="ORF">A7U43_13230</name>
</gene>
<reference evidence="1 2" key="1">
    <citation type="submission" date="2016-05" db="EMBL/GenBank/DDBJ databases">
        <title>Complete genome sequence of a phthalic acid esters degrading Mycobacterium sp. YC-RL4.</title>
        <authorList>
            <person name="Ren L."/>
            <person name="Fan S."/>
            <person name="Ruth N."/>
            <person name="Jia Y."/>
            <person name="Wang J."/>
            <person name="Qiao C."/>
        </authorList>
    </citation>
    <scope>NUCLEOTIDE SEQUENCE [LARGE SCALE GENOMIC DNA]</scope>
    <source>
        <strain evidence="1 2">YC-RL4</strain>
    </source>
</reference>
<accession>A0A172UV99</accession>
<dbReference type="OrthoDB" id="4641366at2"/>
<keyword evidence="2" id="KW-1185">Reference proteome</keyword>
<sequence>MTGVLTTDPAARSAASWSATLASLKSRGVPDDDPRVIAAREGLAYHRVHRAVTAESGHLSAVGVDRLVAQLRQGFSA</sequence>
<proteinExistence type="predicted"/>
<dbReference type="EMBL" id="CP015596">
    <property type="protein sequence ID" value="ANE82880.1"/>
    <property type="molecule type" value="Genomic_DNA"/>
</dbReference>